<dbReference type="GO" id="GO:0008237">
    <property type="term" value="F:metallopeptidase activity"/>
    <property type="evidence" value="ECO:0007669"/>
    <property type="project" value="UniProtKB-KW"/>
</dbReference>
<comment type="caution">
    <text evidence="3">The sequence shown here is derived from an EMBL/GenBank/DDBJ whole genome shotgun (WGS) entry which is preliminary data.</text>
</comment>
<dbReference type="PANTHER" id="PTHR36435">
    <property type="entry name" value="SLR1288 PROTEIN"/>
    <property type="match status" value="1"/>
</dbReference>
<keyword evidence="3" id="KW-0482">Metalloprotease</keyword>
<keyword evidence="4" id="KW-1185">Reference proteome</keyword>
<feature type="transmembrane region" description="Helical" evidence="1">
    <location>
        <begin position="113"/>
        <end position="134"/>
    </location>
</feature>
<keyword evidence="3" id="KW-0645">Protease</keyword>
<evidence type="ECO:0000256" key="1">
    <source>
        <dbReference type="SAM" id="Phobius"/>
    </source>
</evidence>
<evidence type="ECO:0000259" key="2">
    <source>
        <dbReference type="Pfam" id="PF02517"/>
    </source>
</evidence>
<organism evidence="3 4">
    <name type="scientific">Brunnivagina elsteri CCALA 953</name>
    <dbReference type="NCBI Taxonomy" id="987040"/>
    <lineage>
        <taxon>Bacteria</taxon>
        <taxon>Bacillati</taxon>
        <taxon>Cyanobacteriota</taxon>
        <taxon>Cyanophyceae</taxon>
        <taxon>Nostocales</taxon>
        <taxon>Calotrichaceae</taxon>
        <taxon>Brunnivagina</taxon>
    </lineage>
</organism>
<proteinExistence type="predicted"/>
<protein>
    <submittedName>
        <fullName evidence="3">CPBP family intramembrane metalloprotease domain-containing protein</fullName>
    </submittedName>
</protein>
<feature type="transmembrane region" description="Helical" evidence="1">
    <location>
        <begin position="72"/>
        <end position="93"/>
    </location>
</feature>
<dbReference type="EMBL" id="NTFS01000703">
    <property type="protein sequence ID" value="PAX45754.1"/>
    <property type="molecule type" value="Genomic_DNA"/>
</dbReference>
<feature type="transmembrane region" description="Helical" evidence="1">
    <location>
        <begin position="236"/>
        <end position="253"/>
    </location>
</feature>
<dbReference type="Pfam" id="PF02517">
    <property type="entry name" value="Rce1-like"/>
    <property type="match status" value="1"/>
</dbReference>
<gene>
    <name evidence="3" type="ORF">CK510_30045</name>
</gene>
<dbReference type="AlphaFoldDB" id="A0A2A2T9Q3"/>
<dbReference type="GO" id="GO:0006508">
    <property type="term" value="P:proteolysis"/>
    <property type="evidence" value="ECO:0007669"/>
    <property type="project" value="UniProtKB-KW"/>
</dbReference>
<feature type="transmembrane region" description="Helical" evidence="1">
    <location>
        <begin position="186"/>
        <end position="203"/>
    </location>
</feature>
<name>A0A2A2T9Q3_9CYAN</name>
<feature type="transmembrane region" description="Helical" evidence="1">
    <location>
        <begin position="20"/>
        <end position="47"/>
    </location>
</feature>
<dbReference type="OrthoDB" id="2806188at2"/>
<dbReference type="GO" id="GO:0004175">
    <property type="term" value="F:endopeptidase activity"/>
    <property type="evidence" value="ECO:0007669"/>
    <property type="project" value="UniProtKB-ARBA"/>
</dbReference>
<feature type="domain" description="CAAX prenyl protease 2/Lysostaphin resistance protein A-like" evidence="2">
    <location>
        <begin position="148"/>
        <end position="246"/>
    </location>
</feature>
<dbReference type="Proteomes" id="UP000218238">
    <property type="component" value="Unassembled WGS sequence"/>
</dbReference>
<keyword evidence="1" id="KW-1133">Transmembrane helix</keyword>
<feature type="transmembrane region" description="Helical" evidence="1">
    <location>
        <begin position="209"/>
        <end position="229"/>
    </location>
</feature>
<keyword evidence="1" id="KW-0812">Transmembrane</keyword>
<dbReference type="InterPro" id="IPR052710">
    <property type="entry name" value="CAAX_protease"/>
</dbReference>
<dbReference type="RefSeq" id="WP_095725076.1">
    <property type="nucleotide sequence ID" value="NZ_NTFS01000703.1"/>
</dbReference>
<keyword evidence="1" id="KW-0472">Membrane</keyword>
<dbReference type="InterPro" id="IPR003675">
    <property type="entry name" value="Rce1/LyrA-like_dom"/>
</dbReference>
<dbReference type="PANTHER" id="PTHR36435:SF1">
    <property type="entry name" value="CAAX AMINO TERMINAL PROTEASE FAMILY PROTEIN"/>
    <property type="match status" value="1"/>
</dbReference>
<keyword evidence="3" id="KW-0378">Hydrolase</keyword>
<feature type="transmembrane region" description="Helical" evidence="1">
    <location>
        <begin position="146"/>
        <end position="165"/>
    </location>
</feature>
<sequence>MSQNYLEIAQQGKNNWWRYLLGIILIFFMWMIVGSIATIVFVGVVFANRGLPFSEIERQFDTFVKSASLDSFIAINLQFIFFLIGILVAVKLLHNRKILSLVSAESKINFKRFFAGFGVWFLLQGILIAIALISEPQNYKFTFNPAQWFPLLIAALILTPIQTSSEELFFRGYLIQAFSRITKNKYVIIIITGLLFMFPHLLNPEVQRGAVLMAMYYFSFGALAAFLTLKDNRLELALGVHAANNLTLVIINTEDSVIPTPAIWTVKQTGSPGIDLVVFLIQSAIFYYIFFGRTKKIE</sequence>
<feature type="transmembrane region" description="Helical" evidence="1">
    <location>
        <begin position="273"/>
        <end position="291"/>
    </location>
</feature>
<dbReference type="GO" id="GO:0080120">
    <property type="term" value="P:CAAX-box protein maturation"/>
    <property type="evidence" value="ECO:0007669"/>
    <property type="project" value="UniProtKB-ARBA"/>
</dbReference>
<evidence type="ECO:0000313" key="3">
    <source>
        <dbReference type="EMBL" id="PAX45754.1"/>
    </source>
</evidence>
<reference evidence="3 4" key="1">
    <citation type="submission" date="2017-08" db="EMBL/GenBank/DDBJ databases">
        <title>Draft genome sequence of filamentous cyanobacterium Calothrix elsteri CCALA 953.</title>
        <authorList>
            <person name="Gagunashvili A.N."/>
            <person name="Elster J."/>
            <person name="Andresson O.S."/>
        </authorList>
    </citation>
    <scope>NUCLEOTIDE SEQUENCE [LARGE SCALE GENOMIC DNA]</scope>
    <source>
        <strain evidence="3 4">CCALA 953</strain>
    </source>
</reference>
<evidence type="ECO:0000313" key="4">
    <source>
        <dbReference type="Proteomes" id="UP000218238"/>
    </source>
</evidence>
<accession>A0A2A2T9Q3</accession>